<evidence type="ECO:0008006" key="3">
    <source>
        <dbReference type="Google" id="ProtNLM"/>
    </source>
</evidence>
<gene>
    <name evidence="1" type="ORF">GCM10011487_69620</name>
</gene>
<dbReference type="Proteomes" id="UP000445000">
    <property type="component" value="Unassembled WGS sequence"/>
</dbReference>
<comment type="caution">
    <text evidence="1">The sequence shown here is derived from an EMBL/GenBank/DDBJ whole genome shotgun (WGS) entry which is preliminary data.</text>
</comment>
<proteinExistence type="predicted"/>
<name>A0A829YQC2_9GAMM</name>
<reference evidence="2" key="1">
    <citation type="submission" date="2020-01" db="EMBL/GenBank/DDBJ databases">
        <title>'Steroidobacter agaridevorans' sp. nov., agar-degrading bacteria isolated from rhizosphere soils.</title>
        <authorList>
            <person name="Ikenaga M."/>
            <person name="Kataoka M."/>
            <person name="Murouchi A."/>
            <person name="Katsuragi S."/>
            <person name="Sakai M."/>
        </authorList>
    </citation>
    <scope>NUCLEOTIDE SEQUENCE [LARGE SCALE GENOMIC DNA]</scope>
    <source>
        <strain evidence="2">YU21-B</strain>
    </source>
</reference>
<evidence type="ECO:0000313" key="2">
    <source>
        <dbReference type="Proteomes" id="UP000445000"/>
    </source>
</evidence>
<accession>A0A829YQC2</accession>
<organism evidence="1 2">
    <name type="scientific">Steroidobacter agaridevorans</name>
    <dbReference type="NCBI Taxonomy" id="2695856"/>
    <lineage>
        <taxon>Bacteria</taxon>
        <taxon>Pseudomonadati</taxon>
        <taxon>Pseudomonadota</taxon>
        <taxon>Gammaproteobacteria</taxon>
        <taxon>Steroidobacterales</taxon>
        <taxon>Steroidobacteraceae</taxon>
        <taxon>Steroidobacter</taxon>
    </lineage>
</organism>
<protein>
    <recommendedName>
        <fullName evidence="3">DUF2946 domain-containing protein</fullName>
    </recommendedName>
</protein>
<dbReference type="AlphaFoldDB" id="A0A829YQC2"/>
<sequence>MRSFPISGSSPVMSRPPALSAVRRLQRRFSFVLAAALCLWMLALASHFHNGEDDAHQATHALCAFCVSIPSSGAAPVAVAFVAAPQLHTYLPPAEIAPTVVVRAISRYYSRGPPLV</sequence>
<keyword evidence="2" id="KW-1185">Reference proteome</keyword>
<dbReference type="EMBL" id="BLJN01000012">
    <property type="protein sequence ID" value="GFE84962.1"/>
    <property type="molecule type" value="Genomic_DNA"/>
</dbReference>
<evidence type="ECO:0000313" key="1">
    <source>
        <dbReference type="EMBL" id="GFE84962.1"/>
    </source>
</evidence>